<dbReference type="EMBL" id="MOXD01000001">
    <property type="protein sequence ID" value="OMQ26867.1"/>
    <property type="molecule type" value="Genomic_DNA"/>
</dbReference>
<dbReference type="SMART" id="SM00481">
    <property type="entry name" value="POLIIIAc"/>
    <property type="match status" value="1"/>
</dbReference>
<evidence type="ECO:0000313" key="2">
    <source>
        <dbReference type="EMBL" id="OMQ26867.1"/>
    </source>
</evidence>
<dbReference type="AlphaFoldDB" id="A0A1S8CPS6"/>
<dbReference type="GO" id="GO:0035312">
    <property type="term" value="F:5'-3' DNA exonuclease activity"/>
    <property type="evidence" value="ECO:0007669"/>
    <property type="project" value="TreeGrafter"/>
</dbReference>
<dbReference type="RefSeq" id="WP_076939910.1">
    <property type="nucleotide sequence ID" value="NZ_MOXD01000001.1"/>
</dbReference>
<dbReference type="OrthoDB" id="9804333at2"/>
<dbReference type="PANTHER" id="PTHR42924:SF3">
    <property type="entry name" value="POLYMERASE_HISTIDINOL PHOSPHATASE N-TERMINAL DOMAIN-CONTAINING PROTEIN"/>
    <property type="match status" value="1"/>
</dbReference>
<name>A0A1S8CPS6_9GAMM</name>
<evidence type="ECO:0000313" key="3">
    <source>
        <dbReference type="Proteomes" id="UP000216021"/>
    </source>
</evidence>
<comment type="caution">
    <text evidence="2">The sequence shown here is derived from an EMBL/GenBank/DDBJ whole genome shotgun (WGS) entry which is preliminary data.</text>
</comment>
<keyword evidence="3" id="KW-1185">Reference proteome</keyword>
<dbReference type="InterPro" id="IPR052018">
    <property type="entry name" value="PHP_domain"/>
</dbReference>
<dbReference type="Proteomes" id="UP000216021">
    <property type="component" value="Unassembled WGS sequence"/>
</dbReference>
<sequence length="294" mass="32778">MEKIDLHMHSNYSDDADFPVDVLIARCQEQGISTLAVTDHNSAYSVAAAKALASSSLNVLSGIEIDCTFEGRNYHLLGYGFTPSEDFVAIHQNFSAIQRELTPRKFEKLRELNFYLDEQRLQQLCGGALPQEEQMGEVILEDERNDEHPLLVPYRAGGARADMPLINFYWDFFGPGKVCYMPVTYPAMSDMVEVIRQNGGIPIVAHIGANVKQDHTQVIERMLKAGVMGVEVFSSYHGPELARQLYDFATARAAFVTCGSDFHGRNKPKIEVGQCAYGPQHIEQIRRFVAAASA</sequence>
<reference evidence="2 3" key="1">
    <citation type="submission" date="2016-11" db="EMBL/GenBank/DDBJ databases">
        <title>Rahnella oryzae sp. nov., isolated from rice root.</title>
        <authorList>
            <person name="Zhang X.-X."/>
            <person name="Zhang J."/>
        </authorList>
    </citation>
    <scope>NUCLEOTIDE SEQUENCE [LARGE SCALE GENOMIC DNA]</scope>
    <source>
        <strain evidence="2 3">J11-6</strain>
    </source>
</reference>
<dbReference type="Gene3D" id="3.20.20.140">
    <property type="entry name" value="Metal-dependent hydrolases"/>
    <property type="match status" value="1"/>
</dbReference>
<dbReference type="GO" id="GO:0004534">
    <property type="term" value="F:5'-3' RNA exonuclease activity"/>
    <property type="evidence" value="ECO:0007669"/>
    <property type="project" value="TreeGrafter"/>
</dbReference>
<dbReference type="InterPro" id="IPR004013">
    <property type="entry name" value="PHP_dom"/>
</dbReference>
<proteinExistence type="predicted"/>
<dbReference type="STRING" id="2034155.BMI79_00620"/>
<feature type="domain" description="Polymerase/histidinol phosphatase N-terminal" evidence="1">
    <location>
        <begin position="4"/>
        <end position="69"/>
    </location>
</feature>
<gene>
    <name evidence="2" type="ORF">BMI79_00620</name>
</gene>
<dbReference type="PANTHER" id="PTHR42924">
    <property type="entry name" value="EXONUCLEASE"/>
    <property type="match status" value="1"/>
</dbReference>
<protein>
    <submittedName>
        <fullName evidence="2">Histidinol-phosphatase</fullName>
    </submittedName>
</protein>
<dbReference type="InterPro" id="IPR003141">
    <property type="entry name" value="Pol/His_phosphatase_N"/>
</dbReference>
<dbReference type="Gene3D" id="1.10.150.650">
    <property type="match status" value="1"/>
</dbReference>
<organism evidence="2 3">
    <name type="scientific">Serratia oryzae</name>
    <dbReference type="NCBI Taxonomy" id="2034155"/>
    <lineage>
        <taxon>Bacteria</taxon>
        <taxon>Pseudomonadati</taxon>
        <taxon>Pseudomonadota</taxon>
        <taxon>Gammaproteobacteria</taxon>
        <taxon>Enterobacterales</taxon>
        <taxon>Yersiniaceae</taxon>
        <taxon>Serratia</taxon>
    </lineage>
</organism>
<dbReference type="SUPFAM" id="SSF89550">
    <property type="entry name" value="PHP domain-like"/>
    <property type="match status" value="1"/>
</dbReference>
<dbReference type="Pfam" id="PF02811">
    <property type="entry name" value="PHP"/>
    <property type="match status" value="1"/>
</dbReference>
<evidence type="ECO:0000259" key="1">
    <source>
        <dbReference type="SMART" id="SM00481"/>
    </source>
</evidence>
<accession>A0A1S8CPS6</accession>
<dbReference type="InterPro" id="IPR016195">
    <property type="entry name" value="Pol/histidinol_Pase-like"/>
</dbReference>